<reference evidence="3 4" key="1">
    <citation type="submission" date="2020-06" db="EMBL/GenBank/DDBJ databases">
        <authorList>
            <person name="Li R."/>
            <person name="Bekaert M."/>
        </authorList>
    </citation>
    <scope>NUCLEOTIDE SEQUENCE [LARGE SCALE GENOMIC DNA]</scope>
    <source>
        <strain evidence="4">wild</strain>
    </source>
</reference>
<keyword evidence="1 3" id="KW-0378">Hydrolase</keyword>
<dbReference type="EMBL" id="CACVKT020008954">
    <property type="protein sequence ID" value="CAC5418906.1"/>
    <property type="molecule type" value="Genomic_DNA"/>
</dbReference>
<name>A0A6J8EG00_MYTCO</name>
<comment type="function">
    <text evidence="1">Metal-dependent single-stranded DNA (ssDNA) exonuclease involved in mitochondrial genome maintenance.</text>
</comment>
<feature type="region of interest" description="Disordered" evidence="2">
    <location>
        <begin position="59"/>
        <end position="126"/>
    </location>
</feature>
<evidence type="ECO:0000256" key="2">
    <source>
        <dbReference type="SAM" id="MobiDB-lite"/>
    </source>
</evidence>
<dbReference type="HAMAP" id="MF_03030">
    <property type="entry name" value="MGME1"/>
    <property type="match status" value="1"/>
</dbReference>
<dbReference type="GO" id="GO:0043504">
    <property type="term" value="P:mitochondrial DNA repair"/>
    <property type="evidence" value="ECO:0007669"/>
    <property type="project" value="UniProtKB-UniRule"/>
</dbReference>
<evidence type="ECO:0000256" key="1">
    <source>
        <dbReference type="HAMAP-Rule" id="MF_03030"/>
    </source>
</evidence>
<dbReference type="GO" id="GO:0005739">
    <property type="term" value="C:mitochondrion"/>
    <property type="evidence" value="ECO:0007669"/>
    <property type="project" value="UniProtKB-SubCell"/>
</dbReference>
<keyword evidence="1" id="KW-0496">Mitochondrion</keyword>
<keyword evidence="1" id="KW-0269">Exonuclease</keyword>
<feature type="active site" evidence="1">
    <location>
        <position position="272"/>
    </location>
</feature>
<comment type="similarity">
    <text evidence="1">Belongs to the MGME1 family.</text>
</comment>
<feature type="compositionally biased region" description="Basic and acidic residues" evidence="2">
    <location>
        <begin position="104"/>
        <end position="126"/>
    </location>
</feature>
<dbReference type="Proteomes" id="UP000507470">
    <property type="component" value="Unassembled WGS sequence"/>
</dbReference>
<feature type="active site" evidence="1">
    <location>
        <position position="285"/>
    </location>
</feature>
<organism evidence="3 4">
    <name type="scientific">Mytilus coruscus</name>
    <name type="common">Sea mussel</name>
    <dbReference type="NCBI Taxonomy" id="42192"/>
    <lineage>
        <taxon>Eukaryota</taxon>
        <taxon>Metazoa</taxon>
        <taxon>Spiralia</taxon>
        <taxon>Lophotrochozoa</taxon>
        <taxon>Mollusca</taxon>
        <taxon>Bivalvia</taxon>
        <taxon>Autobranchia</taxon>
        <taxon>Pteriomorphia</taxon>
        <taxon>Mytilida</taxon>
        <taxon>Mytiloidea</taxon>
        <taxon>Mytilidae</taxon>
        <taxon>Mytilinae</taxon>
        <taxon>Mytilus</taxon>
    </lineage>
</organism>
<dbReference type="GO" id="GO:0006264">
    <property type="term" value="P:mitochondrial DNA replication"/>
    <property type="evidence" value="ECO:0007669"/>
    <property type="project" value="TreeGrafter"/>
</dbReference>
<proteinExistence type="inferred from homology"/>
<comment type="subcellular location">
    <subcellularLocation>
        <location evidence="1">Mitochondrion</location>
    </subcellularLocation>
</comment>
<dbReference type="OrthoDB" id="5777131at2759"/>
<evidence type="ECO:0000313" key="4">
    <source>
        <dbReference type="Proteomes" id="UP000507470"/>
    </source>
</evidence>
<dbReference type="PANTHER" id="PTHR31340">
    <property type="entry name" value="MITOCHONDRIAL GENOME MAINTENANCE EXONUCLEASE 1"/>
    <property type="match status" value="1"/>
</dbReference>
<protein>
    <recommendedName>
        <fullName evidence="1">Mitochondrial genome maintenance exonuclease 1</fullName>
        <ecNumber evidence="1">3.1.-.-</ecNumber>
    </recommendedName>
</protein>
<feature type="active site" evidence="1">
    <location>
        <position position="287"/>
    </location>
</feature>
<accession>A0A6J8EG00</accession>
<dbReference type="GO" id="GO:0008297">
    <property type="term" value="F:single-stranded DNA exodeoxyribonuclease activity"/>
    <property type="evidence" value="ECO:0007669"/>
    <property type="project" value="UniProtKB-UniRule"/>
</dbReference>
<dbReference type="EC" id="3.1.-.-" evidence="1"/>
<dbReference type="PANTHER" id="PTHR31340:SF3">
    <property type="entry name" value="MITOCHONDRIAL GENOME MAINTENANCE EXONUCLEASE 1"/>
    <property type="match status" value="1"/>
</dbReference>
<dbReference type="AlphaFoldDB" id="A0A6J8EG00"/>
<keyword evidence="4" id="KW-1185">Reference proteome</keyword>
<sequence length="403" mass="46324">MARLAGKWLSKLMCSKSNLSVSFSISLRCKTTKNYDVKEIIQLNYDNYNLYGPKLNRKSKKLTKSEEKSEYHTSSQIESNKQSEKSGKLTKSKASNKQINSVKVKSDKNSEESNKNNEKKGNKEIEVPFQRKIDPAIDYILTYPMVRSEAEVDNSALVQSAGHLIPSVTRIISETMSDLSRFYLERWKKKMISELGAEGFKKHQEETFRNGSNLHANIQHYLSGIPESELNIYMDNMGHWDSIRKVLQDVKEAVAIEEAVKHKDLCYQGKFDCVAVYKDRFCLVDWKTSKKTKPTIKDTFDNPIQVAAYIGAINNSQLQQDRGVSFQWGHNPIQVAAYIGAINNSQLQQDRGMDQITNGAIVIAYPDGQPAHVHIMDQKLCEENWKIWLERLHMYWKKVRETK</sequence>
<evidence type="ECO:0000313" key="3">
    <source>
        <dbReference type="EMBL" id="CAC5418906.1"/>
    </source>
</evidence>
<gene>
    <name evidence="3" type="ORF">MCOR_51304</name>
</gene>
<keyword evidence="1" id="KW-0540">Nuclease</keyword>